<organism evidence="2 3">
    <name type="scientific">Candidatus Shapirobacteria bacterium GW2011_GWE2_38_30</name>
    <dbReference type="NCBI Taxonomy" id="1618490"/>
    <lineage>
        <taxon>Bacteria</taxon>
        <taxon>Candidatus Shapironibacteriota</taxon>
    </lineage>
</organism>
<proteinExistence type="predicted"/>
<gene>
    <name evidence="2" type="ORF">US90_C0003G0042</name>
</gene>
<evidence type="ECO:0000313" key="3">
    <source>
        <dbReference type="Proteomes" id="UP000034406"/>
    </source>
</evidence>
<keyword evidence="1" id="KW-1133">Transmembrane helix</keyword>
<dbReference type="STRING" id="1618490.US90_C0003G0042"/>
<dbReference type="EMBL" id="LBUT01000003">
    <property type="protein sequence ID" value="KKQ71399.1"/>
    <property type="molecule type" value="Genomic_DNA"/>
</dbReference>
<protein>
    <submittedName>
        <fullName evidence="2">Uncharacterized protein</fullName>
    </submittedName>
</protein>
<feature type="transmembrane region" description="Helical" evidence="1">
    <location>
        <begin position="152"/>
        <end position="172"/>
    </location>
</feature>
<sequence>MLKKILITLLITLNIVIIYYLYLPLPGISDLPNSAKSDLPGDTVQIPNVSAYFTNLSRDQIINFYRSQFTSPFTIEINHPPEKSKQVILDTTQSYYFYEFYIPFKGSLYVNGYEWENDVFTKPEKRAVNKLIFKDILYPTKVTIRTFPTSPYARIFIFLALEIFLASSYFLYRSLLHHDKN</sequence>
<dbReference type="AlphaFoldDB" id="A0A0G0MCA5"/>
<feature type="transmembrane region" description="Helical" evidence="1">
    <location>
        <begin position="5"/>
        <end position="23"/>
    </location>
</feature>
<keyword evidence="1" id="KW-0812">Transmembrane</keyword>
<accession>A0A0G0MCA5</accession>
<evidence type="ECO:0000256" key="1">
    <source>
        <dbReference type="SAM" id="Phobius"/>
    </source>
</evidence>
<keyword evidence="1" id="KW-0472">Membrane</keyword>
<evidence type="ECO:0000313" key="2">
    <source>
        <dbReference type="EMBL" id="KKQ71399.1"/>
    </source>
</evidence>
<dbReference type="Proteomes" id="UP000034406">
    <property type="component" value="Unassembled WGS sequence"/>
</dbReference>
<reference evidence="2 3" key="1">
    <citation type="journal article" date="2015" name="Nature">
        <title>rRNA introns, odd ribosomes, and small enigmatic genomes across a large radiation of phyla.</title>
        <authorList>
            <person name="Brown C.T."/>
            <person name="Hug L.A."/>
            <person name="Thomas B.C."/>
            <person name="Sharon I."/>
            <person name="Castelle C.J."/>
            <person name="Singh A."/>
            <person name="Wilkins M.J."/>
            <person name="Williams K.H."/>
            <person name="Banfield J.F."/>
        </authorList>
    </citation>
    <scope>NUCLEOTIDE SEQUENCE [LARGE SCALE GENOMIC DNA]</scope>
</reference>
<name>A0A0G0MCA5_9BACT</name>
<comment type="caution">
    <text evidence="2">The sequence shown here is derived from an EMBL/GenBank/DDBJ whole genome shotgun (WGS) entry which is preliminary data.</text>
</comment>